<dbReference type="Proteomes" id="UP000024635">
    <property type="component" value="Unassembled WGS sequence"/>
</dbReference>
<name>A0A016VNR3_9BILA</name>
<dbReference type="OrthoDB" id="5867379at2759"/>
<organism evidence="1 2">
    <name type="scientific">Ancylostoma ceylanicum</name>
    <dbReference type="NCBI Taxonomy" id="53326"/>
    <lineage>
        <taxon>Eukaryota</taxon>
        <taxon>Metazoa</taxon>
        <taxon>Ecdysozoa</taxon>
        <taxon>Nematoda</taxon>
        <taxon>Chromadorea</taxon>
        <taxon>Rhabditida</taxon>
        <taxon>Rhabditina</taxon>
        <taxon>Rhabditomorpha</taxon>
        <taxon>Strongyloidea</taxon>
        <taxon>Ancylostomatidae</taxon>
        <taxon>Ancylostomatinae</taxon>
        <taxon>Ancylostoma</taxon>
    </lineage>
</organism>
<comment type="caution">
    <text evidence="1">The sequence shown here is derived from an EMBL/GenBank/DDBJ whole genome shotgun (WGS) entry which is preliminary data.</text>
</comment>
<sequence>MVRPNPKRAAILELSGAGYSASDIVRLPKVTRQTVHSAIKQSTLLDRIRPGRPVTVSIPIEYLEKTDCTQPSKNHEKDGWS</sequence>
<dbReference type="EMBL" id="JARK01001343">
    <property type="protein sequence ID" value="EYC28408.1"/>
    <property type="molecule type" value="Genomic_DNA"/>
</dbReference>
<reference evidence="2" key="1">
    <citation type="journal article" date="2015" name="Nat. Genet.">
        <title>The genome and transcriptome of the zoonotic hookworm Ancylostoma ceylanicum identify infection-specific gene families.</title>
        <authorList>
            <person name="Schwarz E.M."/>
            <person name="Hu Y."/>
            <person name="Antoshechkin I."/>
            <person name="Miller M.M."/>
            <person name="Sternberg P.W."/>
            <person name="Aroian R.V."/>
        </authorList>
    </citation>
    <scope>NUCLEOTIDE SEQUENCE</scope>
    <source>
        <strain evidence="2">HY135</strain>
    </source>
</reference>
<evidence type="ECO:0000313" key="2">
    <source>
        <dbReference type="Proteomes" id="UP000024635"/>
    </source>
</evidence>
<evidence type="ECO:0000313" key="1">
    <source>
        <dbReference type="EMBL" id="EYC28408.1"/>
    </source>
</evidence>
<proteinExistence type="predicted"/>
<keyword evidence="2" id="KW-1185">Reference proteome</keyword>
<protein>
    <submittedName>
        <fullName evidence="1">Uncharacterized protein</fullName>
    </submittedName>
</protein>
<accession>A0A016VNR3</accession>
<gene>
    <name evidence="1" type="primary">Acey_s0007.g3211</name>
    <name evidence="1" type="ORF">Y032_0007g3211</name>
</gene>
<dbReference type="AlphaFoldDB" id="A0A016VNR3"/>